<sequence length="160" mass="17967">MRLVEPSDARLALINSLARGRNQKLANAVGALRKARRKTKTTRRQSPQLDPDSVDYNRPPVGWRAFMKDHVFWAEGTVGCSDSWLPRRQVLGIRDSSPTPSLIDDLSECSSCCDSDSLSDLNLMTPPLLLLPEPEPEPVLVKEEEDKLFDMYINMDLCAP</sequence>
<organism evidence="1 2">
    <name type="scientific">Thelephora ganbajun</name>
    <name type="common">Ganba fungus</name>
    <dbReference type="NCBI Taxonomy" id="370292"/>
    <lineage>
        <taxon>Eukaryota</taxon>
        <taxon>Fungi</taxon>
        <taxon>Dikarya</taxon>
        <taxon>Basidiomycota</taxon>
        <taxon>Agaricomycotina</taxon>
        <taxon>Agaricomycetes</taxon>
        <taxon>Thelephorales</taxon>
        <taxon>Thelephoraceae</taxon>
        <taxon>Thelephora</taxon>
    </lineage>
</organism>
<name>A0ACB6Z925_THEGA</name>
<evidence type="ECO:0000313" key="2">
    <source>
        <dbReference type="Proteomes" id="UP000886501"/>
    </source>
</evidence>
<accession>A0ACB6Z925</accession>
<protein>
    <submittedName>
        <fullName evidence="1">Uncharacterized protein</fullName>
    </submittedName>
</protein>
<proteinExistence type="predicted"/>
<keyword evidence="2" id="KW-1185">Reference proteome</keyword>
<dbReference type="EMBL" id="MU118067">
    <property type="protein sequence ID" value="KAF9646121.1"/>
    <property type="molecule type" value="Genomic_DNA"/>
</dbReference>
<evidence type="ECO:0000313" key="1">
    <source>
        <dbReference type="EMBL" id="KAF9646121.1"/>
    </source>
</evidence>
<reference evidence="1" key="2">
    <citation type="journal article" date="2020" name="Nat. Commun.">
        <title>Large-scale genome sequencing of mycorrhizal fungi provides insights into the early evolution of symbiotic traits.</title>
        <authorList>
            <person name="Miyauchi S."/>
            <person name="Kiss E."/>
            <person name="Kuo A."/>
            <person name="Drula E."/>
            <person name="Kohler A."/>
            <person name="Sanchez-Garcia M."/>
            <person name="Morin E."/>
            <person name="Andreopoulos B."/>
            <person name="Barry K.W."/>
            <person name="Bonito G."/>
            <person name="Buee M."/>
            <person name="Carver A."/>
            <person name="Chen C."/>
            <person name="Cichocki N."/>
            <person name="Clum A."/>
            <person name="Culley D."/>
            <person name="Crous P.W."/>
            <person name="Fauchery L."/>
            <person name="Girlanda M."/>
            <person name="Hayes R.D."/>
            <person name="Keri Z."/>
            <person name="LaButti K."/>
            <person name="Lipzen A."/>
            <person name="Lombard V."/>
            <person name="Magnuson J."/>
            <person name="Maillard F."/>
            <person name="Murat C."/>
            <person name="Nolan M."/>
            <person name="Ohm R.A."/>
            <person name="Pangilinan J."/>
            <person name="Pereira M.F."/>
            <person name="Perotto S."/>
            <person name="Peter M."/>
            <person name="Pfister S."/>
            <person name="Riley R."/>
            <person name="Sitrit Y."/>
            <person name="Stielow J.B."/>
            <person name="Szollosi G."/>
            <person name="Zifcakova L."/>
            <person name="Stursova M."/>
            <person name="Spatafora J.W."/>
            <person name="Tedersoo L."/>
            <person name="Vaario L.M."/>
            <person name="Yamada A."/>
            <person name="Yan M."/>
            <person name="Wang P."/>
            <person name="Xu J."/>
            <person name="Bruns T."/>
            <person name="Baldrian P."/>
            <person name="Vilgalys R."/>
            <person name="Dunand C."/>
            <person name="Henrissat B."/>
            <person name="Grigoriev I.V."/>
            <person name="Hibbett D."/>
            <person name="Nagy L.G."/>
            <person name="Martin F.M."/>
        </authorList>
    </citation>
    <scope>NUCLEOTIDE SEQUENCE</scope>
    <source>
        <strain evidence="1">P2</strain>
    </source>
</reference>
<comment type="caution">
    <text evidence="1">The sequence shown here is derived from an EMBL/GenBank/DDBJ whole genome shotgun (WGS) entry which is preliminary data.</text>
</comment>
<gene>
    <name evidence="1" type="ORF">BDM02DRAFT_3189115</name>
</gene>
<dbReference type="Proteomes" id="UP000886501">
    <property type="component" value="Unassembled WGS sequence"/>
</dbReference>
<reference evidence="1" key="1">
    <citation type="submission" date="2019-10" db="EMBL/GenBank/DDBJ databases">
        <authorList>
            <consortium name="DOE Joint Genome Institute"/>
            <person name="Kuo A."/>
            <person name="Miyauchi S."/>
            <person name="Kiss E."/>
            <person name="Drula E."/>
            <person name="Kohler A."/>
            <person name="Sanchez-Garcia M."/>
            <person name="Andreopoulos B."/>
            <person name="Barry K.W."/>
            <person name="Bonito G."/>
            <person name="Buee M."/>
            <person name="Carver A."/>
            <person name="Chen C."/>
            <person name="Cichocki N."/>
            <person name="Clum A."/>
            <person name="Culley D."/>
            <person name="Crous P.W."/>
            <person name="Fauchery L."/>
            <person name="Girlanda M."/>
            <person name="Hayes R."/>
            <person name="Keri Z."/>
            <person name="Labutti K."/>
            <person name="Lipzen A."/>
            <person name="Lombard V."/>
            <person name="Magnuson J."/>
            <person name="Maillard F."/>
            <person name="Morin E."/>
            <person name="Murat C."/>
            <person name="Nolan M."/>
            <person name="Ohm R."/>
            <person name="Pangilinan J."/>
            <person name="Pereira M."/>
            <person name="Perotto S."/>
            <person name="Peter M."/>
            <person name="Riley R."/>
            <person name="Sitrit Y."/>
            <person name="Stielow B."/>
            <person name="Szollosi G."/>
            <person name="Zifcakova L."/>
            <person name="Stursova M."/>
            <person name="Spatafora J.W."/>
            <person name="Tedersoo L."/>
            <person name="Vaario L.-M."/>
            <person name="Yamada A."/>
            <person name="Yan M."/>
            <person name="Wang P."/>
            <person name="Xu J."/>
            <person name="Bruns T."/>
            <person name="Baldrian P."/>
            <person name="Vilgalys R."/>
            <person name="Henrissat B."/>
            <person name="Grigoriev I.V."/>
            <person name="Hibbett D."/>
            <person name="Nagy L.G."/>
            <person name="Martin F.M."/>
        </authorList>
    </citation>
    <scope>NUCLEOTIDE SEQUENCE</scope>
    <source>
        <strain evidence="1">P2</strain>
    </source>
</reference>